<reference evidence="6" key="1">
    <citation type="submission" date="2019-08" db="EMBL/GenBank/DDBJ databases">
        <title>Carotenoids and Carotenoid Binding Proteins in the Halophilic Cyanobacterium Euhalothece sp. ZM00.</title>
        <authorList>
            <person name="Cho S.M."/>
            <person name="Song J.Y."/>
            <person name="Park Y.-I."/>
        </authorList>
    </citation>
    <scope>NUCLEOTIDE SEQUENCE [LARGE SCALE GENOMIC DNA]</scope>
    <source>
        <strain evidence="6">Z-M001</strain>
    </source>
</reference>
<dbReference type="Proteomes" id="UP000318453">
    <property type="component" value="Chromosome"/>
</dbReference>
<dbReference type="GO" id="GO:0072380">
    <property type="term" value="C:TRC complex"/>
    <property type="evidence" value="ECO:0007669"/>
    <property type="project" value="TreeGrafter"/>
</dbReference>
<dbReference type="CDD" id="cd06257">
    <property type="entry name" value="DnaJ"/>
    <property type="match status" value="1"/>
</dbReference>
<dbReference type="EMBL" id="CP042326">
    <property type="protein sequence ID" value="QDZ41112.1"/>
    <property type="molecule type" value="Genomic_DNA"/>
</dbReference>
<dbReference type="Gene3D" id="1.25.40.10">
    <property type="entry name" value="Tetratricopeptide repeat domain"/>
    <property type="match status" value="1"/>
</dbReference>
<dbReference type="PROSITE" id="PS50005">
    <property type="entry name" value="TPR"/>
    <property type="match status" value="2"/>
</dbReference>
<dbReference type="RefSeq" id="WP_146296948.1">
    <property type="nucleotide sequence ID" value="NZ_CP042326.1"/>
</dbReference>
<feature type="compositionally biased region" description="Basic and acidic residues" evidence="4">
    <location>
        <begin position="179"/>
        <end position="191"/>
    </location>
</feature>
<feature type="compositionally biased region" description="Polar residues" evidence="4">
    <location>
        <begin position="168"/>
        <end position="178"/>
    </location>
</feature>
<sequence>MPTIPPIKCGLFQFDITDYHAILGVPLGASPEEVRKNYLKVTRILFPDVRKLETQEEEKLADQLLSKLVNPSYETLVKDQAARRDYLLVLDQISDRASNLGESILKSKAAKELLSSGETKIDLNYRKYLNTIAKKEYQEIHKTLERIALISEFNLVYLMLKSDKLTTETTPSSATQKTSQKEIEEVQKENQETTPEETTANLIDPYLRRAQNFINKKDYQKAVIDLREALKIDSKNAKAHTLLGLAYVKQNQLGMAKVHINKALQLDPENEMALEGKQVLQRLSGDSKGSNSSGKKESKEKSNKGGGLLGGLFGKKKKK</sequence>
<evidence type="ECO:0000256" key="4">
    <source>
        <dbReference type="SAM" id="MobiDB-lite"/>
    </source>
</evidence>
<feature type="compositionally biased region" description="Low complexity" evidence="4">
    <location>
        <begin position="283"/>
        <end position="293"/>
    </location>
</feature>
<proteinExistence type="predicted"/>
<dbReference type="PANTHER" id="PTHR45831">
    <property type="entry name" value="LD24721P"/>
    <property type="match status" value="1"/>
</dbReference>
<dbReference type="InterPro" id="IPR047150">
    <property type="entry name" value="SGT"/>
</dbReference>
<dbReference type="OrthoDB" id="494812at2"/>
<accession>A0A5B8NPB3</accession>
<feature type="repeat" description="TPR" evidence="3">
    <location>
        <begin position="237"/>
        <end position="270"/>
    </location>
</feature>
<evidence type="ECO:0000256" key="3">
    <source>
        <dbReference type="PROSITE-ProRule" id="PRU00339"/>
    </source>
</evidence>
<dbReference type="GO" id="GO:0016020">
    <property type="term" value="C:membrane"/>
    <property type="evidence" value="ECO:0007669"/>
    <property type="project" value="TreeGrafter"/>
</dbReference>
<dbReference type="PROSITE" id="PS50076">
    <property type="entry name" value="DNAJ_2"/>
    <property type="match status" value="1"/>
</dbReference>
<dbReference type="InterPro" id="IPR036869">
    <property type="entry name" value="J_dom_sf"/>
</dbReference>
<dbReference type="Gene3D" id="1.10.287.110">
    <property type="entry name" value="DnaJ domain"/>
    <property type="match status" value="1"/>
</dbReference>
<dbReference type="InterPro" id="IPR011990">
    <property type="entry name" value="TPR-like_helical_dom_sf"/>
</dbReference>
<feature type="compositionally biased region" description="Basic and acidic residues" evidence="4">
    <location>
        <begin position="294"/>
        <end position="303"/>
    </location>
</feature>
<feature type="compositionally biased region" description="Gly residues" evidence="4">
    <location>
        <begin position="304"/>
        <end position="313"/>
    </location>
</feature>
<keyword evidence="7" id="KW-1185">Reference proteome</keyword>
<dbReference type="AlphaFoldDB" id="A0A5B8NPB3"/>
<dbReference type="Pfam" id="PF00226">
    <property type="entry name" value="DnaJ"/>
    <property type="match status" value="1"/>
</dbReference>
<organism evidence="6 7">
    <name type="scientific">Euhalothece natronophila Z-M001</name>
    <dbReference type="NCBI Taxonomy" id="522448"/>
    <lineage>
        <taxon>Bacteria</taxon>
        <taxon>Bacillati</taxon>
        <taxon>Cyanobacteriota</taxon>
        <taxon>Cyanophyceae</taxon>
        <taxon>Oscillatoriophycideae</taxon>
        <taxon>Chroococcales</taxon>
        <taxon>Halothecacae</taxon>
        <taxon>Halothece cluster</taxon>
        <taxon>Euhalothece</taxon>
    </lineage>
</organism>
<evidence type="ECO:0000259" key="5">
    <source>
        <dbReference type="PROSITE" id="PS50076"/>
    </source>
</evidence>
<keyword evidence="2 3" id="KW-0802">TPR repeat</keyword>
<feature type="repeat" description="TPR" evidence="3">
    <location>
        <begin position="203"/>
        <end position="236"/>
    </location>
</feature>
<gene>
    <name evidence="6" type="ORF">FRE64_14875</name>
</gene>
<feature type="domain" description="J" evidence="5">
    <location>
        <begin position="18"/>
        <end position="90"/>
    </location>
</feature>
<evidence type="ECO:0000313" key="7">
    <source>
        <dbReference type="Proteomes" id="UP000318453"/>
    </source>
</evidence>
<dbReference type="InterPro" id="IPR001623">
    <property type="entry name" value="DnaJ_domain"/>
</dbReference>
<dbReference type="SUPFAM" id="SSF48452">
    <property type="entry name" value="TPR-like"/>
    <property type="match status" value="1"/>
</dbReference>
<dbReference type="InterPro" id="IPR019734">
    <property type="entry name" value="TPR_rpt"/>
</dbReference>
<dbReference type="KEGG" id="enn:FRE64_14875"/>
<dbReference type="SMART" id="SM00028">
    <property type="entry name" value="TPR"/>
    <property type="match status" value="2"/>
</dbReference>
<evidence type="ECO:0000256" key="1">
    <source>
        <dbReference type="ARBA" id="ARBA00022737"/>
    </source>
</evidence>
<protein>
    <submittedName>
        <fullName evidence="6">Tetratricopeptide repeat protein</fullName>
    </submittedName>
</protein>
<keyword evidence="1" id="KW-0677">Repeat</keyword>
<feature type="region of interest" description="Disordered" evidence="4">
    <location>
        <begin position="168"/>
        <end position="197"/>
    </location>
</feature>
<dbReference type="GO" id="GO:0006620">
    <property type="term" value="P:post-translational protein targeting to endoplasmic reticulum membrane"/>
    <property type="evidence" value="ECO:0007669"/>
    <property type="project" value="TreeGrafter"/>
</dbReference>
<evidence type="ECO:0000313" key="6">
    <source>
        <dbReference type="EMBL" id="QDZ41112.1"/>
    </source>
</evidence>
<dbReference type="SUPFAM" id="SSF46565">
    <property type="entry name" value="Chaperone J-domain"/>
    <property type="match status" value="1"/>
</dbReference>
<feature type="region of interest" description="Disordered" evidence="4">
    <location>
        <begin position="276"/>
        <end position="319"/>
    </location>
</feature>
<dbReference type="PANTHER" id="PTHR45831:SF2">
    <property type="entry name" value="LD24721P"/>
    <property type="match status" value="1"/>
</dbReference>
<dbReference type="SMART" id="SM00271">
    <property type="entry name" value="DnaJ"/>
    <property type="match status" value="1"/>
</dbReference>
<dbReference type="Pfam" id="PF13414">
    <property type="entry name" value="TPR_11"/>
    <property type="match status" value="1"/>
</dbReference>
<evidence type="ECO:0000256" key="2">
    <source>
        <dbReference type="ARBA" id="ARBA00022803"/>
    </source>
</evidence>
<dbReference type="GO" id="GO:0060090">
    <property type="term" value="F:molecular adaptor activity"/>
    <property type="evidence" value="ECO:0007669"/>
    <property type="project" value="TreeGrafter"/>
</dbReference>
<name>A0A5B8NPB3_9CHRO</name>